<dbReference type="AlphaFoldDB" id="A0A9Q3QAR5"/>
<proteinExistence type="predicted"/>
<accession>A0A9Q3QAR5</accession>
<name>A0A9Q3QAR5_9BASI</name>
<comment type="caution">
    <text evidence="3">The sequence shown here is derived from an EMBL/GenBank/DDBJ whole genome shotgun (WGS) entry which is preliminary data.</text>
</comment>
<reference evidence="3" key="1">
    <citation type="submission" date="2021-03" db="EMBL/GenBank/DDBJ databases">
        <title>Draft genome sequence of rust myrtle Austropuccinia psidii MF-1, a brazilian biotype.</title>
        <authorList>
            <person name="Quecine M.C."/>
            <person name="Pachon D.M.R."/>
            <person name="Bonatelli M.L."/>
            <person name="Correr F.H."/>
            <person name="Franceschini L.M."/>
            <person name="Leite T.F."/>
            <person name="Margarido G.R.A."/>
            <person name="Almeida C.A."/>
            <person name="Ferrarezi J.A."/>
            <person name="Labate C.A."/>
        </authorList>
    </citation>
    <scope>NUCLEOTIDE SEQUENCE</scope>
    <source>
        <strain evidence="3">MF-1</strain>
    </source>
</reference>
<dbReference type="PROSITE" id="PS50994">
    <property type="entry name" value="INTEGRASE"/>
    <property type="match status" value="1"/>
</dbReference>
<keyword evidence="4" id="KW-1185">Reference proteome</keyword>
<dbReference type="PANTHER" id="PTHR37984:SF5">
    <property type="entry name" value="PROTEIN NYNRIN-LIKE"/>
    <property type="match status" value="1"/>
</dbReference>
<dbReference type="GO" id="GO:0005634">
    <property type="term" value="C:nucleus"/>
    <property type="evidence" value="ECO:0007669"/>
    <property type="project" value="UniProtKB-ARBA"/>
</dbReference>
<evidence type="ECO:0000313" key="3">
    <source>
        <dbReference type="EMBL" id="MBW0592191.1"/>
    </source>
</evidence>
<keyword evidence="1" id="KW-0694">RNA-binding</keyword>
<evidence type="ECO:0000256" key="1">
    <source>
        <dbReference type="ARBA" id="ARBA00022884"/>
    </source>
</evidence>
<feature type="domain" description="Integrase catalytic" evidence="2">
    <location>
        <begin position="15"/>
        <end position="94"/>
    </location>
</feature>
<gene>
    <name evidence="3" type="ORF">O181_131906</name>
</gene>
<evidence type="ECO:0000259" key="2">
    <source>
        <dbReference type="PROSITE" id="PS50994"/>
    </source>
</evidence>
<dbReference type="Proteomes" id="UP000765509">
    <property type="component" value="Unassembled WGS sequence"/>
</dbReference>
<dbReference type="InterPro" id="IPR001584">
    <property type="entry name" value="Integrase_cat-core"/>
</dbReference>
<organism evidence="3 4">
    <name type="scientific">Austropuccinia psidii MF-1</name>
    <dbReference type="NCBI Taxonomy" id="1389203"/>
    <lineage>
        <taxon>Eukaryota</taxon>
        <taxon>Fungi</taxon>
        <taxon>Dikarya</taxon>
        <taxon>Basidiomycota</taxon>
        <taxon>Pucciniomycotina</taxon>
        <taxon>Pucciniomycetes</taxon>
        <taxon>Pucciniales</taxon>
        <taxon>Sphaerophragmiaceae</taxon>
        <taxon>Austropuccinia</taxon>
    </lineage>
</organism>
<evidence type="ECO:0000313" key="4">
    <source>
        <dbReference type="Proteomes" id="UP000765509"/>
    </source>
</evidence>
<dbReference type="EMBL" id="AVOT02147053">
    <property type="protein sequence ID" value="MBW0592191.1"/>
    <property type="molecule type" value="Genomic_DNA"/>
</dbReference>
<dbReference type="Gene3D" id="3.30.420.10">
    <property type="entry name" value="Ribonuclease H-like superfamily/Ribonuclease H"/>
    <property type="match status" value="1"/>
</dbReference>
<sequence>MKNSEMDGFLQHIEEPKHPWQVINMDWVAGPVPEGKENYNYFLVIVDWLSKIFTFLPFHKEDAAIDAALLFRNNIIDTCGVPKIIILDRGPKFK</sequence>
<dbReference type="GO" id="GO:0015074">
    <property type="term" value="P:DNA integration"/>
    <property type="evidence" value="ECO:0007669"/>
    <property type="project" value="InterPro"/>
</dbReference>
<dbReference type="GO" id="GO:0003723">
    <property type="term" value="F:RNA binding"/>
    <property type="evidence" value="ECO:0007669"/>
    <property type="project" value="UniProtKB-KW"/>
</dbReference>
<dbReference type="InterPro" id="IPR036397">
    <property type="entry name" value="RNaseH_sf"/>
</dbReference>
<protein>
    <recommendedName>
        <fullName evidence="2">Integrase catalytic domain-containing protein</fullName>
    </recommendedName>
</protein>
<dbReference type="InterPro" id="IPR012337">
    <property type="entry name" value="RNaseH-like_sf"/>
</dbReference>
<dbReference type="PANTHER" id="PTHR37984">
    <property type="entry name" value="PROTEIN CBG26694"/>
    <property type="match status" value="1"/>
</dbReference>
<dbReference type="InterPro" id="IPR050951">
    <property type="entry name" value="Retrovirus_Pol_polyprotein"/>
</dbReference>
<dbReference type="SUPFAM" id="SSF53098">
    <property type="entry name" value="Ribonuclease H-like"/>
    <property type="match status" value="1"/>
</dbReference>